<organism evidence="4 5">
    <name type="scientific">Streptacidiphilus cavernicola</name>
    <dbReference type="NCBI Taxonomy" id="3342716"/>
    <lineage>
        <taxon>Bacteria</taxon>
        <taxon>Bacillati</taxon>
        <taxon>Actinomycetota</taxon>
        <taxon>Actinomycetes</taxon>
        <taxon>Kitasatosporales</taxon>
        <taxon>Streptomycetaceae</taxon>
        <taxon>Streptacidiphilus</taxon>
    </lineage>
</organism>
<protein>
    <submittedName>
        <fullName evidence="4">Hydroxyacid dehydrogenase</fullName>
    </submittedName>
</protein>
<evidence type="ECO:0000313" key="4">
    <source>
        <dbReference type="EMBL" id="MFC1405581.1"/>
    </source>
</evidence>
<dbReference type="Proteomes" id="UP001592528">
    <property type="component" value="Unassembled WGS sequence"/>
</dbReference>
<dbReference type="SUPFAM" id="SSF52283">
    <property type="entry name" value="Formate/glycerate dehydrogenase catalytic domain-like"/>
    <property type="match status" value="1"/>
</dbReference>
<keyword evidence="5" id="KW-1185">Reference proteome</keyword>
<dbReference type="Gene3D" id="3.40.50.720">
    <property type="entry name" value="NAD(P)-binding Rossmann-like Domain"/>
    <property type="match status" value="2"/>
</dbReference>
<dbReference type="PANTHER" id="PTHR10996">
    <property type="entry name" value="2-HYDROXYACID DEHYDROGENASE-RELATED"/>
    <property type="match status" value="1"/>
</dbReference>
<feature type="domain" description="D-isomer specific 2-hydroxyacid dehydrogenase NAD-binding" evidence="3">
    <location>
        <begin position="122"/>
        <end position="298"/>
    </location>
</feature>
<sequence length="338" mass="35361">MSEKLTAMIAMRPDLVASVLPEPLMARLSATARIERVLAATDFAEPEVLHTLAGTDVLITGWGCPVVEDWVLDAAPKLRAVVHAAGSVKELVSPTVWDRGVLVSSAAAVNALPVAQYTVSAVLLAGKRAFRLANEYVSTGFRDYSVQPDTGNHGRTVGVVGASRTGRLVLAMLAGHGFRLLVSDPTITEAQAAALVPDGRVELVELDDLLMRSDVVTVHAPLLPGTRGLLDARRLALLPDRAVLVNTARGALIDAEALVAECASGRIDAVLDVTDPEPLPHGHPLLTLPNVLVTPHVAGAMGSEVSRLGEFAVAEVERLATGLPLLGLVAAEELATTA</sequence>
<dbReference type="RefSeq" id="WP_030261459.1">
    <property type="nucleotide sequence ID" value="NZ_JBHEZZ010000022.1"/>
</dbReference>
<dbReference type="InterPro" id="IPR050223">
    <property type="entry name" value="D-isomer_2-hydroxyacid_DH"/>
</dbReference>
<dbReference type="CDD" id="cd12167">
    <property type="entry name" value="2-Hacid_dh_8"/>
    <property type="match status" value="1"/>
</dbReference>
<proteinExistence type="predicted"/>
<reference evidence="4 5" key="1">
    <citation type="submission" date="2024-09" db="EMBL/GenBank/DDBJ databases">
        <authorList>
            <person name="Lee S.D."/>
        </authorList>
    </citation>
    <scope>NUCLEOTIDE SEQUENCE [LARGE SCALE GENOMIC DNA]</scope>
    <source>
        <strain evidence="4 5">N1-5</strain>
    </source>
</reference>
<evidence type="ECO:0000259" key="3">
    <source>
        <dbReference type="Pfam" id="PF02826"/>
    </source>
</evidence>
<evidence type="ECO:0000313" key="5">
    <source>
        <dbReference type="Proteomes" id="UP001592528"/>
    </source>
</evidence>
<dbReference type="InterPro" id="IPR006140">
    <property type="entry name" value="D-isomer_DH_NAD-bd"/>
</dbReference>
<dbReference type="PROSITE" id="PS00670">
    <property type="entry name" value="D_2_HYDROXYACID_DH_2"/>
    <property type="match status" value="1"/>
</dbReference>
<comment type="caution">
    <text evidence="4">The sequence shown here is derived from an EMBL/GenBank/DDBJ whole genome shotgun (WGS) entry which is preliminary data.</text>
</comment>
<name>A0ABV6UVV3_9ACTN</name>
<dbReference type="SUPFAM" id="SSF51735">
    <property type="entry name" value="NAD(P)-binding Rossmann-fold domains"/>
    <property type="match status" value="1"/>
</dbReference>
<dbReference type="Pfam" id="PF02826">
    <property type="entry name" value="2-Hacid_dh_C"/>
    <property type="match status" value="1"/>
</dbReference>
<dbReference type="EMBL" id="JBHEZZ010000022">
    <property type="protein sequence ID" value="MFC1405581.1"/>
    <property type="molecule type" value="Genomic_DNA"/>
</dbReference>
<dbReference type="InterPro" id="IPR036291">
    <property type="entry name" value="NAD(P)-bd_dom_sf"/>
</dbReference>
<evidence type="ECO:0000256" key="2">
    <source>
        <dbReference type="ARBA" id="ARBA00023027"/>
    </source>
</evidence>
<gene>
    <name evidence="4" type="ORF">ACEZDJ_30265</name>
</gene>
<dbReference type="PANTHER" id="PTHR10996:SF178">
    <property type="entry name" value="2-HYDROXYACID DEHYDROGENASE YGL185C-RELATED"/>
    <property type="match status" value="1"/>
</dbReference>
<evidence type="ECO:0000256" key="1">
    <source>
        <dbReference type="ARBA" id="ARBA00023002"/>
    </source>
</evidence>
<dbReference type="InterPro" id="IPR029753">
    <property type="entry name" value="D-isomer_DH_CS"/>
</dbReference>
<accession>A0ABV6UVV3</accession>
<keyword evidence="2" id="KW-0520">NAD</keyword>
<keyword evidence="1" id="KW-0560">Oxidoreductase</keyword>